<sequence length="104" mass="10837">MSGAANEARGEAALDLGGEVLTLRPSFAALVAAEEELGPLFELVERAADGKLSLGDLAALFWHCLTDRRGGLTREALGEAILGLGLAKVTPVLRTLLQQILAGK</sequence>
<dbReference type="AlphaFoldDB" id="A0A1E1F6S8"/>
<protein>
    <recommendedName>
        <fullName evidence="3">Gene transfer agent family protein</fullName>
    </recommendedName>
</protein>
<name>A0A1E1F6S8_9SPHN</name>
<dbReference type="RefSeq" id="WP_066520142.1">
    <property type="nucleotide sequence ID" value="NZ_AP017655.1"/>
</dbReference>
<dbReference type="KEGG" id="sclo:SCLO_1031920"/>
<accession>A0A1E1F6S8</accession>
<evidence type="ECO:0000313" key="1">
    <source>
        <dbReference type="EMBL" id="BAV66232.1"/>
    </source>
</evidence>
<evidence type="ECO:0000313" key="2">
    <source>
        <dbReference type="Proteomes" id="UP000218272"/>
    </source>
</evidence>
<dbReference type="EMBL" id="AP017655">
    <property type="protein sequence ID" value="BAV66232.1"/>
    <property type="molecule type" value="Genomic_DNA"/>
</dbReference>
<dbReference type="OrthoDB" id="7506512at2"/>
<dbReference type="Proteomes" id="UP000218272">
    <property type="component" value="Chromosome SCLO_1"/>
</dbReference>
<dbReference type="InterPro" id="IPR021791">
    <property type="entry name" value="Phage_TAC_11"/>
</dbReference>
<keyword evidence="2" id="KW-1185">Reference proteome</keyword>
<evidence type="ECO:0008006" key="3">
    <source>
        <dbReference type="Google" id="ProtNLM"/>
    </source>
</evidence>
<gene>
    <name evidence="1" type="ORF">SCLO_1031920</name>
</gene>
<reference evidence="1 2" key="1">
    <citation type="submission" date="2016-10" db="EMBL/GenBank/DDBJ databases">
        <title>Complete Genome Sequence of the Nonylphenol-Degrading Bacterium Sphingobium cloacae JCM 10874T.</title>
        <authorList>
            <person name="Ootsuka M."/>
            <person name="Nishizawa T."/>
            <person name="Ohta H."/>
        </authorList>
    </citation>
    <scope>NUCLEOTIDE SEQUENCE [LARGE SCALE GENOMIC DNA]</scope>
    <source>
        <strain evidence="1 2">JCM 10874</strain>
    </source>
</reference>
<proteinExistence type="predicted"/>
<organism evidence="1 2">
    <name type="scientific">Sphingobium cloacae</name>
    <dbReference type="NCBI Taxonomy" id="120107"/>
    <lineage>
        <taxon>Bacteria</taxon>
        <taxon>Pseudomonadati</taxon>
        <taxon>Pseudomonadota</taxon>
        <taxon>Alphaproteobacteria</taxon>
        <taxon>Sphingomonadales</taxon>
        <taxon>Sphingomonadaceae</taxon>
        <taxon>Sphingobium</taxon>
    </lineage>
</organism>
<dbReference type="Pfam" id="PF11836">
    <property type="entry name" value="Phage_TAC_11"/>
    <property type="match status" value="1"/>
</dbReference>